<evidence type="ECO:0000313" key="2">
    <source>
        <dbReference type="Proteomes" id="UP000008909"/>
    </source>
</evidence>
<proteinExistence type="predicted"/>
<reference evidence="1" key="1">
    <citation type="journal article" date="2011" name="Genome Biol.">
        <title>The draft genome of the carcinogenic human liver fluke Clonorchis sinensis.</title>
        <authorList>
            <person name="Wang X."/>
            <person name="Chen W."/>
            <person name="Huang Y."/>
            <person name="Sun J."/>
            <person name="Men J."/>
            <person name="Liu H."/>
            <person name="Luo F."/>
            <person name="Guo L."/>
            <person name="Lv X."/>
            <person name="Deng C."/>
            <person name="Zhou C."/>
            <person name="Fan Y."/>
            <person name="Li X."/>
            <person name="Huang L."/>
            <person name="Hu Y."/>
            <person name="Liang C."/>
            <person name="Hu X."/>
            <person name="Xu J."/>
            <person name="Yu X."/>
        </authorList>
    </citation>
    <scope>NUCLEOTIDE SEQUENCE [LARGE SCALE GENOMIC DNA]</scope>
    <source>
        <strain evidence="1">Henan</strain>
    </source>
</reference>
<gene>
    <name evidence="1" type="ORF">CLF_106516</name>
</gene>
<name>H2KRJ5_CLOSI</name>
<organism evidence="1 2">
    <name type="scientific">Clonorchis sinensis</name>
    <name type="common">Chinese liver fluke</name>
    <dbReference type="NCBI Taxonomy" id="79923"/>
    <lineage>
        <taxon>Eukaryota</taxon>
        <taxon>Metazoa</taxon>
        <taxon>Spiralia</taxon>
        <taxon>Lophotrochozoa</taxon>
        <taxon>Platyhelminthes</taxon>
        <taxon>Trematoda</taxon>
        <taxon>Digenea</taxon>
        <taxon>Opisthorchiida</taxon>
        <taxon>Opisthorchiata</taxon>
        <taxon>Opisthorchiidae</taxon>
        <taxon>Clonorchis</taxon>
    </lineage>
</organism>
<dbReference type="AlphaFoldDB" id="H2KRJ5"/>
<dbReference type="Proteomes" id="UP000008909">
    <property type="component" value="Unassembled WGS sequence"/>
</dbReference>
<keyword evidence="2" id="KW-1185">Reference proteome</keyword>
<reference key="2">
    <citation type="submission" date="2011-10" db="EMBL/GenBank/DDBJ databases">
        <title>The genome and transcriptome sequence of Clonorchis sinensis provide insights into the carcinogenic liver fluke.</title>
        <authorList>
            <person name="Wang X."/>
            <person name="Huang Y."/>
            <person name="Chen W."/>
            <person name="Liu H."/>
            <person name="Guo L."/>
            <person name="Chen Y."/>
            <person name="Luo F."/>
            <person name="Zhou W."/>
            <person name="Sun J."/>
            <person name="Mao Q."/>
            <person name="Liang P."/>
            <person name="Zhou C."/>
            <person name="Tian Y."/>
            <person name="Men J."/>
            <person name="Lv X."/>
            <person name="Huang L."/>
            <person name="Zhou J."/>
            <person name="Hu Y."/>
            <person name="Li R."/>
            <person name="Zhang F."/>
            <person name="Lei H."/>
            <person name="Li X."/>
            <person name="Hu X."/>
            <person name="Liang C."/>
            <person name="Xu J."/>
            <person name="Wu Z."/>
            <person name="Yu X."/>
        </authorList>
    </citation>
    <scope>NUCLEOTIDE SEQUENCE</scope>
    <source>
        <strain>Henan</strain>
    </source>
</reference>
<sequence>MDVQIHYGAHVRPLLECANQGVYSGRKKDVILIERIQRAATMIFARLKSMDHERRLAVFDLFPLEYRRLRGNRILTCALFEQDSTNRFFTVDPANTWRRNDELVDKTVDLIAGNGTVPVYVRTASHALVWGRTTFKNLSTYHFSKVNYGMCSSDDCSSLSINECVNVDPKVLPMANHQSARDWVLKMMFDIPLHGSRNITTVTARVVYPRDNKVLEGNDSNMPWSVCWEPTRTRWYLYSTAKSTTVSSGSTVDLRLDNEKLRQENRGNAD</sequence>
<evidence type="ECO:0000313" key="1">
    <source>
        <dbReference type="EMBL" id="GAA28047.2"/>
    </source>
</evidence>
<protein>
    <submittedName>
        <fullName evidence="1">Pol-related protein</fullName>
    </submittedName>
</protein>
<accession>H2KRJ5</accession>
<dbReference type="EMBL" id="DF143178">
    <property type="protein sequence ID" value="GAA28047.2"/>
    <property type="molecule type" value="Genomic_DNA"/>
</dbReference>